<feature type="domain" description="Pseudouridine synthase I TruA alpha/beta" evidence="5">
    <location>
        <begin position="250"/>
        <end position="364"/>
    </location>
</feature>
<dbReference type="GO" id="GO:0003723">
    <property type="term" value="F:RNA binding"/>
    <property type="evidence" value="ECO:0007669"/>
    <property type="project" value="InterPro"/>
</dbReference>
<dbReference type="GO" id="GO:0005634">
    <property type="term" value="C:nucleus"/>
    <property type="evidence" value="ECO:0007669"/>
    <property type="project" value="TreeGrafter"/>
</dbReference>
<dbReference type="Gene3D" id="3.30.70.580">
    <property type="entry name" value="Pseudouridine synthase I, catalytic domain, N-terminal subdomain"/>
    <property type="match status" value="1"/>
</dbReference>
<keyword evidence="7" id="KW-1185">Reference proteome</keyword>
<reference evidence="6 7" key="1">
    <citation type="submission" date="2014-06" db="EMBL/GenBank/DDBJ databases">
        <title>Evolutionary Origins and Diversification of the Mycorrhizal Mutualists.</title>
        <authorList>
            <consortium name="DOE Joint Genome Institute"/>
            <consortium name="Mycorrhizal Genomics Consortium"/>
            <person name="Kohler A."/>
            <person name="Kuo A."/>
            <person name="Nagy L.G."/>
            <person name="Floudas D."/>
            <person name="Copeland A."/>
            <person name="Barry K.W."/>
            <person name="Cichocki N."/>
            <person name="Veneault-Fourrey C."/>
            <person name="LaButti K."/>
            <person name="Lindquist E.A."/>
            <person name="Lipzen A."/>
            <person name="Lundell T."/>
            <person name="Morin E."/>
            <person name="Murat C."/>
            <person name="Riley R."/>
            <person name="Ohm R."/>
            <person name="Sun H."/>
            <person name="Tunlid A."/>
            <person name="Henrissat B."/>
            <person name="Grigoriev I.V."/>
            <person name="Hibbett D.S."/>
            <person name="Martin F."/>
        </authorList>
    </citation>
    <scope>NUCLEOTIDE SEQUENCE [LARGE SCALE GENOMIC DNA]</scope>
    <source>
        <strain evidence="6 7">SS14</strain>
    </source>
</reference>
<keyword evidence="2" id="KW-0819">tRNA processing</keyword>
<evidence type="ECO:0000256" key="2">
    <source>
        <dbReference type="ARBA" id="ARBA00022694"/>
    </source>
</evidence>
<dbReference type="InterPro" id="IPR020103">
    <property type="entry name" value="PsdUridine_synth_cat_dom_sf"/>
</dbReference>
<dbReference type="Gene3D" id="3.30.70.660">
    <property type="entry name" value="Pseudouridine synthase I, catalytic domain, C-terminal subdomain"/>
    <property type="match status" value="1"/>
</dbReference>
<dbReference type="InterPro" id="IPR020097">
    <property type="entry name" value="PsdUridine_synth_TruA_a/b_dom"/>
</dbReference>
<evidence type="ECO:0000256" key="1">
    <source>
        <dbReference type="ARBA" id="ARBA00009375"/>
    </source>
</evidence>
<dbReference type="PANTHER" id="PTHR11142:SF5">
    <property type="entry name" value="TRNA PSEUDOURIDINE(38_39) SYNTHASE"/>
    <property type="match status" value="1"/>
</dbReference>
<dbReference type="HAMAP" id="MF_00171">
    <property type="entry name" value="TruA"/>
    <property type="match status" value="1"/>
</dbReference>
<dbReference type="Pfam" id="PF01416">
    <property type="entry name" value="PseudoU_synth_1"/>
    <property type="match status" value="1"/>
</dbReference>
<dbReference type="PANTHER" id="PTHR11142">
    <property type="entry name" value="PSEUDOURIDYLATE SYNTHASE"/>
    <property type="match status" value="1"/>
</dbReference>
<dbReference type="SUPFAM" id="SSF55120">
    <property type="entry name" value="Pseudouridine synthase"/>
    <property type="match status" value="1"/>
</dbReference>
<dbReference type="InterPro" id="IPR001406">
    <property type="entry name" value="PsdUridine_synth_TruA"/>
</dbReference>
<keyword evidence="3" id="KW-0413">Isomerase</keyword>
<name>A0A0C9UJF6_SPHS4</name>
<dbReference type="HOGENOM" id="CLU_014673_2_2_1"/>
<dbReference type="GO" id="GO:0009982">
    <property type="term" value="F:pseudouridine synthase activity"/>
    <property type="evidence" value="ECO:0007669"/>
    <property type="project" value="InterPro"/>
</dbReference>
<evidence type="ECO:0000259" key="5">
    <source>
        <dbReference type="Pfam" id="PF01416"/>
    </source>
</evidence>
<dbReference type="GO" id="GO:0005737">
    <property type="term" value="C:cytoplasm"/>
    <property type="evidence" value="ECO:0007669"/>
    <property type="project" value="TreeGrafter"/>
</dbReference>
<dbReference type="EMBL" id="KN837194">
    <property type="protein sequence ID" value="KIJ34999.1"/>
    <property type="molecule type" value="Genomic_DNA"/>
</dbReference>
<dbReference type="GO" id="GO:1990481">
    <property type="term" value="P:mRNA pseudouridine synthesis"/>
    <property type="evidence" value="ECO:0007669"/>
    <property type="project" value="TreeGrafter"/>
</dbReference>
<feature type="region of interest" description="Disordered" evidence="4">
    <location>
        <begin position="495"/>
        <end position="521"/>
    </location>
</feature>
<dbReference type="GO" id="GO:0031119">
    <property type="term" value="P:tRNA pseudouridine synthesis"/>
    <property type="evidence" value="ECO:0007669"/>
    <property type="project" value="TreeGrafter"/>
</dbReference>
<evidence type="ECO:0000313" key="7">
    <source>
        <dbReference type="Proteomes" id="UP000054279"/>
    </source>
</evidence>
<dbReference type="OrthoDB" id="25767at2759"/>
<evidence type="ECO:0000313" key="6">
    <source>
        <dbReference type="EMBL" id="KIJ34999.1"/>
    </source>
</evidence>
<dbReference type="InterPro" id="IPR020094">
    <property type="entry name" value="TruA/RsuA/RluB/E/F_N"/>
</dbReference>
<comment type="similarity">
    <text evidence="1">Belongs to the tRNA pseudouridine synthase TruA family.</text>
</comment>
<protein>
    <recommendedName>
        <fullName evidence="5">Pseudouridine synthase I TruA alpha/beta domain-containing protein</fullName>
    </recommendedName>
</protein>
<evidence type="ECO:0000256" key="3">
    <source>
        <dbReference type="ARBA" id="ARBA00023235"/>
    </source>
</evidence>
<proteinExistence type="inferred from homology"/>
<sequence>MRIPRRMPIIMSSSSTISPYHNWTREELIARLQQIDKDYSPQGKQDSQSAAFNFAAHPRRKIALKFCYAGLDYNGLAFQKDLTPLPTVEGVLFDALAKARLIDPASGFEGCGWERCGRTDKGVSAAGQVISLWVRSNIRTQEHIEEANTPSGPTPADTTEPEDAEGSDDFPLMTDLEPSFSSSCVEDRTSSTKEIPYIQVLNRVLPPTIRVLCWSPVSASFSARFNCKYRHYKYFFPATADLDIERMQDAAFRIVGSHDFRNLCTMDGSKQIENFTRHVMRAEISQVAPDESPTGVGAMYVFDLIGNAFLYNQVRSIMAILFLVGTGLEEPHVMSSLMNVDPTNPLPPLKPGEPTEIVQCRPSYQMADGLPLALWDCGYADGDVQWQADDGNASSDKDSPMTTNVRLQLASIYTRSRIRTTLDGHFLRAAAQFHELPYSPLPITSEADKDAVLKFQKNVMGIPIGGGLHIRTSKYRPLLGRERMEPASVVNERWRRGRGKKRWDERVARQARGDQIDDGDE</sequence>
<dbReference type="InterPro" id="IPR020095">
    <property type="entry name" value="PsdUridine_synth_TruA_C"/>
</dbReference>
<organism evidence="6 7">
    <name type="scientific">Sphaerobolus stellatus (strain SS14)</name>
    <dbReference type="NCBI Taxonomy" id="990650"/>
    <lineage>
        <taxon>Eukaryota</taxon>
        <taxon>Fungi</taxon>
        <taxon>Dikarya</taxon>
        <taxon>Basidiomycota</taxon>
        <taxon>Agaricomycotina</taxon>
        <taxon>Agaricomycetes</taxon>
        <taxon>Phallomycetidae</taxon>
        <taxon>Geastrales</taxon>
        <taxon>Sphaerobolaceae</taxon>
        <taxon>Sphaerobolus</taxon>
    </lineage>
</organism>
<dbReference type="AlphaFoldDB" id="A0A0C9UJF6"/>
<feature type="region of interest" description="Disordered" evidence="4">
    <location>
        <begin position="143"/>
        <end position="167"/>
    </location>
</feature>
<feature type="compositionally biased region" description="Basic and acidic residues" evidence="4">
    <location>
        <begin position="502"/>
        <end position="515"/>
    </location>
</feature>
<gene>
    <name evidence="6" type="ORF">M422DRAFT_76371</name>
</gene>
<evidence type="ECO:0000256" key="4">
    <source>
        <dbReference type="SAM" id="MobiDB-lite"/>
    </source>
</evidence>
<accession>A0A0C9UJF6</accession>
<dbReference type="Proteomes" id="UP000054279">
    <property type="component" value="Unassembled WGS sequence"/>
</dbReference>